<evidence type="ECO:0000313" key="1">
    <source>
        <dbReference type="EMBL" id="GAF67754.1"/>
    </source>
</evidence>
<accession>X0RFR4</accession>
<comment type="caution">
    <text evidence="1">The sequence shown here is derived from an EMBL/GenBank/DDBJ whole genome shotgun (WGS) entry which is preliminary data.</text>
</comment>
<dbReference type="AlphaFoldDB" id="X0RFR4"/>
<reference evidence="1" key="1">
    <citation type="journal article" date="2014" name="Front. Microbiol.">
        <title>High frequency of phylogenetically diverse reductive dehalogenase-homologous genes in deep subseafloor sedimentary metagenomes.</title>
        <authorList>
            <person name="Kawai M."/>
            <person name="Futagami T."/>
            <person name="Toyoda A."/>
            <person name="Takaki Y."/>
            <person name="Nishi S."/>
            <person name="Hori S."/>
            <person name="Arai W."/>
            <person name="Tsubouchi T."/>
            <person name="Morono Y."/>
            <person name="Uchiyama I."/>
            <person name="Ito T."/>
            <person name="Fujiyama A."/>
            <person name="Inagaki F."/>
            <person name="Takami H."/>
        </authorList>
    </citation>
    <scope>NUCLEOTIDE SEQUENCE</scope>
    <source>
        <strain evidence="1">Expedition CK06-06</strain>
    </source>
</reference>
<sequence>GPPQTGKLCAIPAKHDDLVMSLHVVLAELLGMTSDVHEDQNGLAADWLDPGA</sequence>
<feature type="non-terminal residue" evidence="1">
    <location>
        <position position="1"/>
    </location>
</feature>
<protein>
    <submittedName>
        <fullName evidence="1">Uncharacterized protein</fullName>
    </submittedName>
</protein>
<name>X0RFR4_9ZZZZ</name>
<proteinExistence type="predicted"/>
<gene>
    <name evidence="1" type="ORF">S01H1_12324</name>
</gene>
<dbReference type="EMBL" id="BARS01006317">
    <property type="protein sequence ID" value="GAF67754.1"/>
    <property type="molecule type" value="Genomic_DNA"/>
</dbReference>
<organism evidence="1">
    <name type="scientific">marine sediment metagenome</name>
    <dbReference type="NCBI Taxonomy" id="412755"/>
    <lineage>
        <taxon>unclassified sequences</taxon>
        <taxon>metagenomes</taxon>
        <taxon>ecological metagenomes</taxon>
    </lineage>
</organism>